<dbReference type="OrthoDB" id="9779233at2"/>
<dbReference type="RefSeq" id="WP_119015209.1">
    <property type="nucleotide sequence ID" value="NZ_QXEV01000001.1"/>
</dbReference>
<dbReference type="AlphaFoldDB" id="A0A397RYW2"/>
<dbReference type="SUPFAM" id="SSF52266">
    <property type="entry name" value="SGNH hydrolase"/>
    <property type="match status" value="1"/>
</dbReference>
<dbReference type="InterPro" id="IPR036514">
    <property type="entry name" value="SGNH_hydro_sf"/>
</dbReference>
<gene>
    <name evidence="2" type="ORF">EI71_00022</name>
</gene>
<accession>A0A397RYW2</accession>
<organism evidence="2 3">
    <name type="scientific">Anaeroplasma bactoclasticum</name>
    <dbReference type="NCBI Taxonomy" id="2088"/>
    <lineage>
        <taxon>Bacteria</taxon>
        <taxon>Bacillati</taxon>
        <taxon>Mycoplasmatota</taxon>
        <taxon>Mollicutes</taxon>
        <taxon>Anaeroplasmatales</taxon>
        <taxon>Anaeroplasmataceae</taxon>
        <taxon>Anaeroplasma</taxon>
    </lineage>
</organism>
<dbReference type="InterPro" id="IPR053140">
    <property type="entry name" value="GDSL_Rv0518-like"/>
</dbReference>
<protein>
    <submittedName>
        <fullName evidence="2">Steroid 5-alpha reductase family enzyme</fullName>
    </submittedName>
</protein>
<dbReference type="PANTHER" id="PTHR43784:SF2">
    <property type="entry name" value="GDSL-LIKE LIPASE_ACYLHYDROLASE, PUTATIVE (AFU_ORTHOLOGUE AFUA_2G00820)-RELATED"/>
    <property type="match status" value="1"/>
</dbReference>
<comment type="caution">
    <text evidence="2">The sequence shown here is derived from an EMBL/GenBank/DDBJ whole genome shotgun (WGS) entry which is preliminary data.</text>
</comment>
<feature type="transmembrane region" description="Helical" evidence="1">
    <location>
        <begin position="41"/>
        <end position="59"/>
    </location>
</feature>
<proteinExistence type="predicted"/>
<sequence length="681" mass="79844">MSEAEKKKKFIGICFLGIIYIVAFFLGILMFLFTAGYMNDLWRLLISSMTSMVVIYIVGMVFNTSSFIDPYWSLQTPVYMLFLMIYYNAFNVGTILFFSVFTFWAIRLTFNFLRNYTGLHYEDWRYRNAKKRFKGFYFIISFFAFHLLTTLSVFASSLPMYYYIIDGLDFGLWQLIGLIIMTLAVYVETQADSEMYHFRKNRSSASLVYDKKLWKHVRHPNYLAEFILWAGASYVYISAAPYDWFFIFCSMPVIFLIIVATFIAEKHYLSYKPDYKIYKKNTFMYLPIPKKRIPYLNDNNKAWVTFYGQAQSKGRPDAMRYAKDLTLRYPIFVPFGGSHIRITLDNYCVDEDIHIDHVVIARGKSLSDLQEDPIYVTFQGERRVHIYPHMEITSDPIPYKMESDEYLIVNIYIKGCCNLTGCVDIIGPLSKGYFAYGDQSLKESLDKNTSKSFSWVHFISNIDIYTDKTNECVVCYGDSITSQDWPDYMELHLREMGIKNVAVVRKAVSGTRILREYDCITYQSYGLMGKKRFYHEVSSVSGCKKVIIQHGINDIIHPVGEDINPFRPMSDMPTSEDLITGLERYQKIAERLKLETYYGNLLPIYNWRTYAKFREDVKNEVNDWIRKQPNFIDFENEIGKKEDGIWYFKDEMDSSDHLHPSKKAYQAMGNLAAEVLYSNNK</sequence>
<keyword evidence="1" id="KW-0472">Membrane</keyword>
<dbReference type="EMBL" id="QXEV01000001">
    <property type="protein sequence ID" value="RIA78462.1"/>
    <property type="molecule type" value="Genomic_DNA"/>
</dbReference>
<reference evidence="2 3" key="1">
    <citation type="submission" date="2018-08" db="EMBL/GenBank/DDBJ databases">
        <title>Genomic Encyclopedia of Archaeal and Bacterial Type Strains, Phase II (KMG-II): from individual species to whole genera.</title>
        <authorList>
            <person name="Goeker M."/>
        </authorList>
    </citation>
    <scope>NUCLEOTIDE SEQUENCE [LARGE SCALE GENOMIC DNA]</scope>
    <source>
        <strain evidence="2 3">ATCC 27112</strain>
    </source>
</reference>
<feature type="transmembrane region" description="Helical" evidence="1">
    <location>
        <begin position="170"/>
        <end position="187"/>
    </location>
</feature>
<name>A0A397RYW2_9MOLU</name>
<dbReference type="Pfam" id="PF06966">
    <property type="entry name" value="DUF1295"/>
    <property type="match status" value="1"/>
</dbReference>
<evidence type="ECO:0000313" key="3">
    <source>
        <dbReference type="Proteomes" id="UP000266506"/>
    </source>
</evidence>
<dbReference type="Pfam" id="PF00657">
    <property type="entry name" value="Lipase_GDSL"/>
    <property type="match status" value="1"/>
</dbReference>
<feature type="transmembrane region" description="Helical" evidence="1">
    <location>
        <begin position="12"/>
        <end position="35"/>
    </location>
</feature>
<feature type="transmembrane region" description="Helical" evidence="1">
    <location>
        <begin position="245"/>
        <end position="264"/>
    </location>
</feature>
<dbReference type="PROSITE" id="PS50244">
    <property type="entry name" value="S5A_REDUCTASE"/>
    <property type="match status" value="1"/>
</dbReference>
<dbReference type="Gene3D" id="3.40.50.1110">
    <property type="entry name" value="SGNH hydrolase"/>
    <property type="match status" value="1"/>
</dbReference>
<keyword evidence="3" id="KW-1185">Reference proteome</keyword>
<dbReference type="InParanoid" id="A0A397RYW2"/>
<dbReference type="Gene3D" id="1.20.120.1630">
    <property type="match status" value="1"/>
</dbReference>
<evidence type="ECO:0000313" key="2">
    <source>
        <dbReference type="EMBL" id="RIA78462.1"/>
    </source>
</evidence>
<feature type="transmembrane region" description="Helical" evidence="1">
    <location>
        <begin position="135"/>
        <end position="164"/>
    </location>
</feature>
<dbReference type="PANTHER" id="PTHR43784">
    <property type="entry name" value="GDSL-LIKE LIPASE/ACYLHYDROLASE, PUTATIVE (AFU_ORTHOLOGUE AFUA_2G00820)-RELATED"/>
    <property type="match status" value="1"/>
</dbReference>
<dbReference type="Proteomes" id="UP000266506">
    <property type="component" value="Unassembled WGS sequence"/>
</dbReference>
<keyword evidence="1" id="KW-0812">Transmembrane</keyword>
<dbReference type="InterPro" id="IPR010721">
    <property type="entry name" value="UstE-like"/>
</dbReference>
<evidence type="ECO:0000256" key="1">
    <source>
        <dbReference type="SAM" id="Phobius"/>
    </source>
</evidence>
<dbReference type="InterPro" id="IPR001087">
    <property type="entry name" value="GDSL"/>
</dbReference>
<keyword evidence="1" id="KW-1133">Transmembrane helix</keyword>